<dbReference type="EMBL" id="MK072494">
    <property type="protein sequence ID" value="AYV86097.1"/>
    <property type="molecule type" value="Genomic_DNA"/>
</dbReference>
<protein>
    <submittedName>
        <fullName evidence="1">Uncharacterized protein</fullName>
    </submittedName>
</protein>
<sequence length="101" mass="11467">MSLLIRQMGFETADFILHLVGTPGPVYIDVGINRHNQNLPTLHDTFVIGRPGHLISVDDARDFMLRVSHYAHNPIFNNGRSYYFQGIAMMGPDSYRFAWGS</sequence>
<evidence type="ECO:0000313" key="1">
    <source>
        <dbReference type="EMBL" id="AYV86097.1"/>
    </source>
</evidence>
<reference evidence="1" key="1">
    <citation type="submission" date="2018-10" db="EMBL/GenBank/DDBJ databases">
        <title>Hidden diversity of soil giant viruses.</title>
        <authorList>
            <person name="Schulz F."/>
            <person name="Alteio L."/>
            <person name="Goudeau D."/>
            <person name="Ryan E.M."/>
            <person name="Malmstrom R.R."/>
            <person name="Blanchard J."/>
            <person name="Woyke T."/>
        </authorList>
    </citation>
    <scope>NUCLEOTIDE SEQUENCE</scope>
    <source>
        <strain evidence="1">SOV1</strain>
    </source>
</reference>
<name>A0A3G5AG03_9VIRU</name>
<accession>A0A3G5AG03</accession>
<organism evidence="1">
    <name type="scientific">Solivirus sp</name>
    <dbReference type="NCBI Taxonomy" id="2487772"/>
    <lineage>
        <taxon>Viruses</taxon>
        <taxon>Pithoviruses</taxon>
    </lineage>
</organism>
<proteinExistence type="predicted"/>
<gene>
    <name evidence="1" type="ORF">Solivirus6_6</name>
</gene>